<comment type="similarity">
    <text evidence="6">Belongs to the TRAFAC class myosin-kinesin ATPase superfamily. Myosin family.</text>
</comment>
<sequence length="1070" mass="115527">MAEAEGAGQPDAVLLAPLSEDTFLHNLHVRYKRDIIYTYVGNALVSVNPCRALPLYSAELVRAYLARPPYQLPPHLYAITATAYRWVRDRNETQCIVITGESGAGKTEAARVCLQCAVLAGAPCAPRCAPARAPAAALAAAGTLLEAFGNAATARNHNASRFGKLLEIEFDFKGEPVGGHITHYLLEKERASGAVAGERNFHVLYQLLAGADVSLLKRLRLQRAWEHYRVLRGAPPEPAPTSPRRAAPTPPPAPPAAPPAVDQDRDHFAFTMAALRTLGLGGAGDSVLRLLAFLLKLGNVDFEPQHNIDGTIGTRLQQRYELVEACALVGVDADALGAALGAADEDEGAADEGAADAGSPGGAAWAGARRDQLLAVLYSRLFTWLVNAVNDHIKPAEAGKRCALGILDVYGFESLAHNGLERLLINYAAERVQAAVTGATLRREQDEYAREGLAWRPLHYADHEAGAALLDAGPDSVLGALRDCSARGASDAAFLQRLQRRRHPRLLVLPPDRFQVLHFGGGVVYSARGIVHKNRDSVCRRCCGVLGAAREPLLGALFADGGAGAGGGAGSPRRPAALGCRQRALVGALVRRLPAAPRLVRCLRADKALRPHRFDAADVRHQIRSQGIMDMALLRRSGWCESMCARALLARYGLLAGARAGAAGAASPRASPGPRADEPVRAARALLRSLPIPSAEFAYGRSRVFIRSPRTVWELEALRAARVAALVVSAQRAWRRHRLRRRARAAAVLARAWRRHRARRPAPLARAAAAVLWRAWAAAARRRYLLGLWRRLPARHLSPASAGWPTLAAPRLLGRTDALLRRLHHAWRCRLYRAAFDQTARNRMREKVTASVLFKERKANYGCSVAHPFVGDYVRLRASAAWRRGLGAAGDRYVVFADVVGKVARSSGRVARCLAVLSTGALLLLDARSLRLKRRVPAQSVYRLSLSPYADDLLVVHVRASGGGALDSSAEELSQCSSRDVPDAPGCLFGGEGAWRRRGDVVVRTCHVLELATKLFLVVQNAVGAPPHVNIATEFEANFGQQLVTLSFHALGEGGGARLLRRGSRMDVLV</sequence>
<evidence type="ECO:0000259" key="9">
    <source>
        <dbReference type="PROSITE" id="PS51757"/>
    </source>
</evidence>
<dbReference type="PROSITE" id="PS51757">
    <property type="entry name" value="TH1"/>
    <property type="match status" value="1"/>
</dbReference>
<keyword evidence="10" id="KW-1185">Reference proteome</keyword>
<dbReference type="RefSeq" id="XP_050562904.1">
    <property type="nucleotide sequence ID" value="XM_050706947.1"/>
</dbReference>
<dbReference type="PANTHER" id="PTHR13140:SF802">
    <property type="entry name" value="UNCONVENTIONAL MYOSIN-IB ISOFORM X1"/>
    <property type="match status" value="1"/>
</dbReference>
<keyword evidence="3 6" id="KW-0518">Myosin</keyword>
<dbReference type="GO" id="GO:0016459">
    <property type="term" value="C:myosin complex"/>
    <property type="evidence" value="ECO:0007669"/>
    <property type="project" value="UniProtKB-KW"/>
</dbReference>
<feature type="compositionally biased region" description="Pro residues" evidence="7">
    <location>
        <begin position="248"/>
        <end position="258"/>
    </location>
</feature>
<dbReference type="GeneID" id="118270062"/>
<dbReference type="InterPro" id="IPR001609">
    <property type="entry name" value="Myosin_head_motor_dom-like"/>
</dbReference>
<evidence type="ECO:0000256" key="2">
    <source>
        <dbReference type="ARBA" id="ARBA00022840"/>
    </source>
</evidence>
<dbReference type="GO" id="GO:0006897">
    <property type="term" value="P:endocytosis"/>
    <property type="evidence" value="ECO:0007669"/>
    <property type="project" value="TreeGrafter"/>
</dbReference>
<dbReference type="PRINTS" id="PR00193">
    <property type="entry name" value="MYOSINHEAVY"/>
</dbReference>
<dbReference type="GO" id="GO:0005886">
    <property type="term" value="C:plasma membrane"/>
    <property type="evidence" value="ECO:0007669"/>
    <property type="project" value="TreeGrafter"/>
</dbReference>
<dbReference type="GO" id="GO:0051015">
    <property type="term" value="F:actin filament binding"/>
    <property type="evidence" value="ECO:0007669"/>
    <property type="project" value="TreeGrafter"/>
</dbReference>
<dbReference type="Gene3D" id="1.20.58.530">
    <property type="match status" value="1"/>
</dbReference>
<evidence type="ECO:0000313" key="11">
    <source>
        <dbReference type="RefSeq" id="XP_050562904.1"/>
    </source>
</evidence>
<evidence type="ECO:0000256" key="3">
    <source>
        <dbReference type="ARBA" id="ARBA00023123"/>
    </source>
</evidence>
<dbReference type="AlphaFoldDB" id="A0A9R0ECS2"/>
<evidence type="ECO:0000256" key="4">
    <source>
        <dbReference type="ARBA" id="ARBA00023175"/>
    </source>
</evidence>
<dbReference type="Gene3D" id="1.10.10.820">
    <property type="match status" value="1"/>
</dbReference>
<dbReference type="GO" id="GO:0005902">
    <property type="term" value="C:microvillus"/>
    <property type="evidence" value="ECO:0007669"/>
    <property type="project" value="TreeGrafter"/>
</dbReference>
<evidence type="ECO:0000313" key="10">
    <source>
        <dbReference type="Proteomes" id="UP000829999"/>
    </source>
</evidence>
<gene>
    <name evidence="11" type="primary">LOC118270062</name>
</gene>
<dbReference type="Gene3D" id="3.40.850.10">
    <property type="entry name" value="Kinesin motor domain"/>
    <property type="match status" value="1"/>
</dbReference>
<dbReference type="PANTHER" id="PTHR13140">
    <property type="entry name" value="MYOSIN"/>
    <property type="match status" value="1"/>
</dbReference>
<protein>
    <submittedName>
        <fullName evidence="11">LOW QUALITY PROTEIN: unconventional myosin-Ib</fullName>
    </submittedName>
</protein>
<dbReference type="CDD" id="cd00124">
    <property type="entry name" value="MYSc"/>
    <property type="match status" value="1"/>
</dbReference>
<evidence type="ECO:0000256" key="5">
    <source>
        <dbReference type="ARBA" id="ARBA00023203"/>
    </source>
</evidence>
<dbReference type="Pfam" id="PF06017">
    <property type="entry name" value="Myosin_TH1"/>
    <property type="match status" value="1"/>
</dbReference>
<feature type="region of interest" description="Disordered" evidence="7">
    <location>
        <begin position="233"/>
        <end position="262"/>
    </location>
</feature>
<dbReference type="SUPFAM" id="SSF52540">
    <property type="entry name" value="P-loop containing nucleoside triphosphate hydrolases"/>
    <property type="match status" value="1"/>
</dbReference>
<dbReference type="Pfam" id="PF00063">
    <property type="entry name" value="Myosin_head"/>
    <property type="match status" value="1"/>
</dbReference>
<proteinExistence type="inferred from homology"/>
<dbReference type="InterPro" id="IPR010926">
    <property type="entry name" value="Myosin_TH1"/>
</dbReference>
<comment type="caution">
    <text evidence="6">Lacks conserved residue(s) required for the propagation of feature annotation.</text>
</comment>
<keyword evidence="4 6" id="KW-0505">Motor protein</keyword>
<dbReference type="OrthoDB" id="10055605at2759"/>
<dbReference type="Gene3D" id="1.20.5.4820">
    <property type="match status" value="1"/>
</dbReference>
<dbReference type="PROSITE" id="PS51456">
    <property type="entry name" value="MYOSIN_MOTOR"/>
    <property type="match status" value="1"/>
</dbReference>
<dbReference type="Gene3D" id="1.20.120.720">
    <property type="entry name" value="Myosin VI head, motor domain, U50 subdomain"/>
    <property type="match status" value="1"/>
</dbReference>
<feature type="domain" description="Myosin motor" evidence="8">
    <location>
        <begin position="7"/>
        <end position="720"/>
    </location>
</feature>
<dbReference type="SMART" id="SM00242">
    <property type="entry name" value="MYSc"/>
    <property type="match status" value="1"/>
</dbReference>
<evidence type="ECO:0000259" key="8">
    <source>
        <dbReference type="PROSITE" id="PS51456"/>
    </source>
</evidence>
<organism evidence="10 11">
    <name type="scientific">Spodoptera frugiperda</name>
    <name type="common">Fall armyworm</name>
    <dbReference type="NCBI Taxonomy" id="7108"/>
    <lineage>
        <taxon>Eukaryota</taxon>
        <taxon>Metazoa</taxon>
        <taxon>Ecdysozoa</taxon>
        <taxon>Arthropoda</taxon>
        <taxon>Hexapoda</taxon>
        <taxon>Insecta</taxon>
        <taxon>Pterygota</taxon>
        <taxon>Neoptera</taxon>
        <taxon>Endopterygota</taxon>
        <taxon>Lepidoptera</taxon>
        <taxon>Glossata</taxon>
        <taxon>Ditrysia</taxon>
        <taxon>Noctuoidea</taxon>
        <taxon>Noctuidae</taxon>
        <taxon>Amphipyrinae</taxon>
        <taxon>Spodoptera</taxon>
    </lineage>
</organism>
<accession>A0A9R0ECS2</accession>
<name>A0A9R0ECS2_SPOFR</name>
<dbReference type="InterPro" id="IPR036961">
    <property type="entry name" value="Kinesin_motor_dom_sf"/>
</dbReference>
<evidence type="ECO:0000256" key="6">
    <source>
        <dbReference type="PROSITE-ProRule" id="PRU00782"/>
    </source>
</evidence>
<dbReference type="GO" id="GO:0005737">
    <property type="term" value="C:cytoplasm"/>
    <property type="evidence" value="ECO:0007669"/>
    <property type="project" value="TreeGrafter"/>
</dbReference>
<keyword evidence="1 6" id="KW-0547">Nucleotide-binding</keyword>
<feature type="domain" description="TH1" evidence="9">
    <location>
        <begin position="858"/>
        <end position="1070"/>
    </location>
</feature>
<dbReference type="GO" id="GO:0007015">
    <property type="term" value="P:actin filament organization"/>
    <property type="evidence" value="ECO:0007669"/>
    <property type="project" value="TreeGrafter"/>
</dbReference>
<reference evidence="11" key="1">
    <citation type="submission" date="2025-08" db="UniProtKB">
        <authorList>
            <consortium name="RefSeq"/>
        </authorList>
    </citation>
    <scope>IDENTIFICATION</scope>
    <source>
        <tissue evidence="11">Whole larval tissue</tissue>
    </source>
</reference>
<evidence type="ECO:0000256" key="7">
    <source>
        <dbReference type="SAM" id="MobiDB-lite"/>
    </source>
</evidence>
<keyword evidence="2 6" id="KW-0067">ATP-binding</keyword>
<dbReference type="InterPro" id="IPR027417">
    <property type="entry name" value="P-loop_NTPase"/>
</dbReference>
<feature type="binding site" evidence="6">
    <location>
        <begin position="100"/>
        <end position="107"/>
    </location>
    <ligand>
        <name>ATP</name>
        <dbReference type="ChEBI" id="CHEBI:30616"/>
    </ligand>
</feature>
<dbReference type="GO" id="GO:0000146">
    <property type="term" value="F:microfilament motor activity"/>
    <property type="evidence" value="ECO:0007669"/>
    <property type="project" value="TreeGrafter"/>
</dbReference>
<dbReference type="GO" id="GO:0030048">
    <property type="term" value="P:actin filament-based movement"/>
    <property type="evidence" value="ECO:0007669"/>
    <property type="project" value="TreeGrafter"/>
</dbReference>
<dbReference type="Proteomes" id="UP000829999">
    <property type="component" value="Chromosome 30"/>
</dbReference>
<dbReference type="GO" id="GO:0005524">
    <property type="term" value="F:ATP binding"/>
    <property type="evidence" value="ECO:0007669"/>
    <property type="project" value="UniProtKB-UniRule"/>
</dbReference>
<keyword evidence="5 6" id="KW-0009">Actin-binding</keyword>
<evidence type="ECO:0000256" key="1">
    <source>
        <dbReference type="ARBA" id="ARBA00022741"/>
    </source>
</evidence>